<dbReference type="InParanoid" id="A0A2K2D7J0"/>
<dbReference type="PANTHER" id="PTHR45811:SF37">
    <property type="entry name" value="HMA DOMAIN-CONTAINING PROTEIN"/>
    <property type="match status" value="1"/>
</dbReference>
<dbReference type="AlphaFoldDB" id="A0A2K2D7J0"/>
<evidence type="ECO:0000313" key="8">
    <source>
        <dbReference type="EnsemblPlants" id="PNT70254"/>
    </source>
</evidence>
<evidence type="ECO:0000313" key="9">
    <source>
        <dbReference type="Proteomes" id="UP000008810"/>
    </source>
</evidence>
<dbReference type="EMBL" id="CM000881">
    <property type="protein sequence ID" value="PNT70254.1"/>
    <property type="molecule type" value="Genomic_DNA"/>
</dbReference>
<protein>
    <recommendedName>
        <fullName evidence="6">HMA domain-containing protein</fullName>
    </recommendedName>
</protein>
<reference evidence="8" key="3">
    <citation type="submission" date="2018-08" db="UniProtKB">
        <authorList>
            <consortium name="EnsemblPlants"/>
        </authorList>
    </citation>
    <scope>IDENTIFICATION</scope>
    <source>
        <strain evidence="8">cv. Bd21</strain>
    </source>
</reference>
<dbReference type="InterPro" id="IPR051863">
    <property type="entry name" value="HIPP"/>
</dbReference>
<gene>
    <name evidence="7" type="ORF">BRADI_2g08800v3</name>
</gene>
<comment type="similarity">
    <text evidence="5">Belongs to the HIPP family.</text>
</comment>
<dbReference type="PROSITE" id="PS50846">
    <property type="entry name" value="HMA_2"/>
    <property type="match status" value="1"/>
</dbReference>
<dbReference type="Gene3D" id="3.30.70.100">
    <property type="match status" value="1"/>
</dbReference>
<dbReference type="GO" id="GO:0046872">
    <property type="term" value="F:metal ion binding"/>
    <property type="evidence" value="ECO:0007669"/>
    <property type="project" value="UniProtKB-KW"/>
</dbReference>
<feature type="domain" description="HMA" evidence="6">
    <location>
        <begin position="47"/>
        <end position="114"/>
    </location>
</feature>
<dbReference type="STRING" id="15368.A0A2K2D7J0"/>
<dbReference type="PANTHER" id="PTHR45811">
    <property type="entry name" value="COPPER TRANSPORT PROTEIN FAMILY-RELATED"/>
    <property type="match status" value="1"/>
</dbReference>
<evidence type="ECO:0000256" key="3">
    <source>
        <dbReference type="ARBA" id="ARBA00023288"/>
    </source>
</evidence>
<dbReference type="Proteomes" id="UP000008810">
    <property type="component" value="Chromosome 2"/>
</dbReference>
<keyword evidence="9" id="KW-1185">Reference proteome</keyword>
<keyword evidence="4" id="KW-0636">Prenylation</keyword>
<dbReference type="EnsemblPlants" id="PNT70254">
    <property type="protein sequence ID" value="PNT70254"/>
    <property type="gene ID" value="BRADI_2g08800v3"/>
</dbReference>
<dbReference type="ExpressionAtlas" id="A0A2K2D7J0">
    <property type="expression patterns" value="baseline"/>
</dbReference>
<dbReference type="SUPFAM" id="SSF55008">
    <property type="entry name" value="HMA, heavy metal-associated domain"/>
    <property type="match status" value="1"/>
</dbReference>
<dbReference type="OrthoDB" id="691258at2759"/>
<dbReference type="InterPro" id="IPR036163">
    <property type="entry name" value="HMA_dom_sf"/>
</dbReference>
<organism evidence="7">
    <name type="scientific">Brachypodium distachyon</name>
    <name type="common">Purple false brome</name>
    <name type="synonym">Trachynia distachya</name>
    <dbReference type="NCBI Taxonomy" id="15368"/>
    <lineage>
        <taxon>Eukaryota</taxon>
        <taxon>Viridiplantae</taxon>
        <taxon>Streptophyta</taxon>
        <taxon>Embryophyta</taxon>
        <taxon>Tracheophyta</taxon>
        <taxon>Spermatophyta</taxon>
        <taxon>Magnoliopsida</taxon>
        <taxon>Liliopsida</taxon>
        <taxon>Poales</taxon>
        <taxon>Poaceae</taxon>
        <taxon>BOP clade</taxon>
        <taxon>Pooideae</taxon>
        <taxon>Stipodae</taxon>
        <taxon>Brachypodieae</taxon>
        <taxon>Brachypodium</taxon>
    </lineage>
</organism>
<evidence type="ECO:0000313" key="7">
    <source>
        <dbReference type="EMBL" id="PNT70254.1"/>
    </source>
</evidence>
<evidence type="ECO:0000256" key="1">
    <source>
        <dbReference type="ARBA" id="ARBA00022481"/>
    </source>
</evidence>
<sequence length="219" mass="24153">MARLLRRSASLKRNRIADRFRRTSEFRQRLACSSQLQGCHRESPTMSKKIVIKADLIGQKCMSEILSTVAKLEGIKSMDIDQDKCTLTVVGTVDPVCVAQELRKACFAAAIVSVEDDKPKEKKTPCQEACEKTCKDKCEKMACCKDCEKACKDKCEKACKDVSCCDDKGPCCNNNNGYPCSTPPAGFYSGYGYGVRGPPVGYGYECYEERSPGGQCTVQ</sequence>
<evidence type="ECO:0000256" key="4">
    <source>
        <dbReference type="ARBA" id="ARBA00023289"/>
    </source>
</evidence>
<reference evidence="7 8" key="1">
    <citation type="journal article" date="2010" name="Nature">
        <title>Genome sequencing and analysis of the model grass Brachypodium distachyon.</title>
        <authorList>
            <consortium name="International Brachypodium Initiative"/>
        </authorList>
    </citation>
    <scope>NUCLEOTIDE SEQUENCE [LARGE SCALE GENOMIC DNA]</scope>
    <source>
        <strain evidence="7 8">Bd21</strain>
    </source>
</reference>
<keyword evidence="1" id="KW-0488">Methylation</keyword>
<proteinExistence type="inferred from homology"/>
<dbReference type="InterPro" id="IPR006121">
    <property type="entry name" value="HMA_dom"/>
</dbReference>
<accession>A0A2K2D7J0</accession>
<keyword evidence="3" id="KW-0449">Lipoprotein</keyword>
<evidence type="ECO:0000256" key="2">
    <source>
        <dbReference type="ARBA" id="ARBA00022723"/>
    </source>
</evidence>
<evidence type="ECO:0000259" key="6">
    <source>
        <dbReference type="PROSITE" id="PS50846"/>
    </source>
</evidence>
<evidence type="ECO:0000256" key="5">
    <source>
        <dbReference type="ARBA" id="ARBA00024045"/>
    </source>
</evidence>
<dbReference type="Gramene" id="PNT70254">
    <property type="protein sequence ID" value="PNT70254"/>
    <property type="gene ID" value="BRADI_2g08800v3"/>
</dbReference>
<name>A0A2K2D7J0_BRADI</name>
<reference evidence="7" key="2">
    <citation type="submission" date="2017-06" db="EMBL/GenBank/DDBJ databases">
        <title>WGS assembly of Brachypodium distachyon.</title>
        <authorList>
            <consortium name="The International Brachypodium Initiative"/>
            <person name="Lucas S."/>
            <person name="Harmon-Smith M."/>
            <person name="Lail K."/>
            <person name="Tice H."/>
            <person name="Grimwood J."/>
            <person name="Bruce D."/>
            <person name="Barry K."/>
            <person name="Shu S."/>
            <person name="Lindquist E."/>
            <person name="Wang M."/>
            <person name="Pitluck S."/>
            <person name="Vogel J.P."/>
            <person name="Garvin D.F."/>
            <person name="Mockler T.C."/>
            <person name="Schmutz J."/>
            <person name="Rokhsar D."/>
            <person name="Bevan M.W."/>
        </authorList>
    </citation>
    <scope>NUCLEOTIDE SEQUENCE</scope>
    <source>
        <strain evidence="7">Bd21</strain>
    </source>
</reference>
<keyword evidence="2" id="KW-0479">Metal-binding</keyword>